<dbReference type="GO" id="GO:0005737">
    <property type="term" value="C:cytoplasm"/>
    <property type="evidence" value="ECO:0000318"/>
    <property type="project" value="GO_Central"/>
</dbReference>
<accession>E9GXV6</accession>
<keyword evidence="1" id="KW-0479">Metal-binding</keyword>
<dbReference type="GO" id="GO:0031625">
    <property type="term" value="F:ubiquitin protein ligase binding"/>
    <property type="evidence" value="ECO:0000318"/>
    <property type="project" value="GO_Central"/>
</dbReference>
<dbReference type="AlphaFoldDB" id="E9GXV6"/>
<dbReference type="Gene3D" id="3.30.710.10">
    <property type="entry name" value="Potassium Channel Kv1.1, Chain A"/>
    <property type="match status" value="1"/>
</dbReference>
<keyword evidence="4" id="KW-1185">Reference proteome</keyword>
<name>E9GXV6_DAPPU</name>
<evidence type="ECO:0000256" key="1">
    <source>
        <dbReference type="ARBA" id="ARBA00022723"/>
    </source>
</evidence>
<dbReference type="InParanoid" id="E9GXV6"/>
<dbReference type="EMBL" id="GL732573">
    <property type="protein sequence ID" value="EFX75749.1"/>
    <property type="molecule type" value="Genomic_DNA"/>
</dbReference>
<dbReference type="InterPro" id="IPR011333">
    <property type="entry name" value="SKP1/BTB/POZ_sf"/>
</dbReference>
<sequence>MWCYCSGWDLTETYHLIKKNSVDWNLTLICDSPINGIILWIDFGTNTAAEINILNGLGEMFNKQTNCDVHFQFQDLESIGAHANILSTGSPVFAAMFRSSYLESKSRIVIIDDIDPEVFKQLLIFLYTGKAPRLKEKNIVRPLYEVADKYGVLILKNECIKVLQTQLSTENVIDILVWSHSFPLPNLFEIAMQFFLENSRELCSQPQWMSFMKNHPELCLQANQRMAALLPPSKKRAI</sequence>
<dbReference type="GO" id="GO:0005516">
    <property type="term" value="F:calmodulin binding"/>
    <property type="evidence" value="ECO:0007669"/>
    <property type="project" value="UniProtKB-ARBA"/>
</dbReference>
<dbReference type="GO" id="GO:0046872">
    <property type="term" value="F:metal ion binding"/>
    <property type="evidence" value="ECO:0007669"/>
    <property type="project" value="UniProtKB-KW"/>
</dbReference>
<dbReference type="PANTHER" id="PTHR24413">
    <property type="entry name" value="SPECKLE-TYPE POZ PROTEIN"/>
    <property type="match status" value="1"/>
</dbReference>
<proteinExistence type="predicted"/>
<evidence type="ECO:0000259" key="2">
    <source>
        <dbReference type="PROSITE" id="PS50097"/>
    </source>
</evidence>
<dbReference type="GO" id="GO:0043161">
    <property type="term" value="P:proteasome-mediated ubiquitin-dependent protein catabolic process"/>
    <property type="evidence" value="ECO:0000318"/>
    <property type="project" value="GO_Central"/>
</dbReference>
<dbReference type="eggNOG" id="KOG1987">
    <property type="taxonomic scope" value="Eukaryota"/>
</dbReference>
<evidence type="ECO:0000313" key="3">
    <source>
        <dbReference type="EMBL" id="EFX75749.1"/>
    </source>
</evidence>
<dbReference type="OMA" id="VEMACIN"/>
<evidence type="ECO:0000313" key="4">
    <source>
        <dbReference type="Proteomes" id="UP000000305"/>
    </source>
</evidence>
<dbReference type="KEGG" id="dpx:DAPPUDRAFT_250076"/>
<reference evidence="3 4" key="1">
    <citation type="journal article" date="2011" name="Science">
        <title>The ecoresponsive genome of Daphnia pulex.</title>
        <authorList>
            <person name="Colbourne J.K."/>
            <person name="Pfrender M.E."/>
            <person name="Gilbert D."/>
            <person name="Thomas W.K."/>
            <person name="Tucker A."/>
            <person name="Oakley T.H."/>
            <person name="Tokishita S."/>
            <person name="Aerts A."/>
            <person name="Arnold G.J."/>
            <person name="Basu M.K."/>
            <person name="Bauer D.J."/>
            <person name="Caceres C.E."/>
            <person name="Carmel L."/>
            <person name="Casola C."/>
            <person name="Choi J.H."/>
            <person name="Detter J.C."/>
            <person name="Dong Q."/>
            <person name="Dusheyko S."/>
            <person name="Eads B.D."/>
            <person name="Frohlich T."/>
            <person name="Geiler-Samerotte K.A."/>
            <person name="Gerlach D."/>
            <person name="Hatcher P."/>
            <person name="Jogdeo S."/>
            <person name="Krijgsveld J."/>
            <person name="Kriventseva E.V."/>
            <person name="Kultz D."/>
            <person name="Laforsch C."/>
            <person name="Lindquist E."/>
            <person name="Lopez J."/>
            <person name="Manak J.R."/>
            <person name="Muller J."/>
            <person name="Pangilinan J."/>
            <person name="Patwardhan R.P."/>
            <person name="Pitluck S."/>
            <person name="Pritham E.J."/>
            <person name="Rechtsteiner A."/>
            <person name="Rho M."/>
            <person name="Rogozin I.B."/>
            <person name="Sakarya O."/>
            <person name="Salamov A."/>
            <person name="Schaack S."/>
            <person name="Shapiro H."/>
            <person name="Shiga Y."/>
            <person name="Skalitzky C."/>
            <person name="Smith Z."/>
            <person name="Souvorov A."/>
            <person name="Sung W."/>
            <person name="Tang Z."/>
            <person name="Tsuchiya D."/>
            <person name="Tu H."/>
            <person name="Vos H."/>
            <person name="Wang M."/>
            <person name="Wolf Y.I."/>
            <person name="Yamagata H."/>
            <person name="Yamada T."/>
            <person name="Ye Y."/>
            <person name="Shaw J.R."/>
            <person name="Andrews J."/>
            <person name="Crease T.J."/>
            <person name="Tang H."/>
            <person name="Lucas S.M."/>
            <person name="Robertson H.M."/>
            <person name="Bork P."/>
            <person name="Koonin E.V."/>
            <person name="Zdobnov E.M."/>
            <person name="Grigoriev I.V."/>
            <person name="Lynch M."/>
            <person name="Boore J.L."/>
        </authorList>
    </citation>
    <scope>NUCLEOTIDE SEQUENCE [LARGE SCALE GENOMIC DNA]</scope>
</reference>
<protein>
    <recommendedName>
        <fullName evidence="2">BTB domain-containing protein</fullName>
    </recommendedName>
</protein>
<dbReference type="FunFam" id="3.30.710.10:FF:000186">
    <property type="entry name" value="Uncharacterized protein"/>
    <property type="match status" value="1"/>
</dbReference>
<dbReference type="HOGENOM" id="CLU_004253_2_3_1"/>
<dbReference type="Pfam" id="PF00651">
    <property type="entry name" value="BTB"/>
    <property type="match status" value="1"/>
</dbReference>
<dbReference type="SUPFAM" id="SSF54695">
    <property type="entry name" value="POZ domain"/>
    <property type="match status" value="1"/>
</dbReference>
<dbReference type="Proteomes" id="UP000000305">
    <property type="component" value="Unassembled WGS sequence"/>
</dbReference>
<dbReference type="GO" id="GO:0005634">
    <property type="term" value="C:nucleus"/>
    <property type="evidence" value="ECO:0000318"/>
    <property type="project" value="GO_Central"/>
</dbReference>
<dbReference type="OrthoDB" id="6359816at2759"/>
<dbReference type="GO" id="GO:0030162">
    <property type="term" value="P:regulation of proteolysis"/>
    <property type="evidence" value="ECO:0000318"/>
    <property type="project" value="GO_Central"/>
</dbReference>
<dbReference type="Gene3D" id="1.25.40.420">
    <property type="match status" value="1"/>
</dbReference>
<dbReference type="GO" id="GO:0042542">
    <property type="term" value="P:response to hydrogen peroxide"/>
    <property type="evidence" value="ECO:0007669"/>
    <property type="project" value="UniProtKB-ARBA"/>
</dbReference>
<organism evidence="3 4">
    <name type="scientific">Daphnia pulex</name>
    <name type="common">Water flea</name>
    <dbReference type="NCBI Taxonomy" id="6669"/>
    <lineage>
        <taxon>Eukaryota</taxon>
        <taxon>Metazoa</taxon>
        <taxon>Ecdysozoa</taxon>
        <taxon>Arthropoda</taxon>
        <taxon>Crustacea</taxon>
        <taxon>Branchiopoda</taxon>
        <taxon>Diplostraca</taxon>
        <taxon>Cladocera</taxon>
        <taxon>Anomopoda</taxon>
        <taxon>Daphniidae</taxon>
        <taxon>Daphnia</taxon>
    </lineage>
</organism>
<dbReference type="FunFam" id="1.25.40.420:FF:000012">
    <property type="entry name" value="BTB/POZ and TAZ domain-containing protein 2"/>
    <property type="match status" value="1"/>
</dbReference>
<dbReference type="PhylomeDB" id="E9GXV6"/>
<dbReference type="PROSITE" id="PS50097">
    <property type="entry name" value="BTB"/>
    <property type="match status" value="1"/>
</dbReference>
<dbReference type="CDD" id="cd14733">
    <property type="entry name" value="BACK"/>
    <property type="match status" value="1"/>
</dbReference>
<feature type="domain" description="BTB" evidence="2">
    <location>
        <begin position="67"/>
        <end position="135"/>
    </location>
</feature>
<dbReference type="SMART" id="SM00225">
    <property type="entry name" value="BTB"/>
    <property type="match status" value="1"/>
</dbReference>
<dbReference type="GO" id="GO:0009751">
    <property type="term" value="P:response to salicylic acid"/>
    <property type="evidence" value="ECO:0007669"/>
    <property type="project" value="UniProtKB-ARBA"/>
</dbReference>
<gene>
    <name evidence="3" type="ORF">DAPPUDRAFT_250076</name>
</gene>
<dbReference type="InterPro" id="IPR000210">
    <property type="entry name" value="BTB/POZ_dom"/>
</dbReference>